<dbReference type="EMBL" id="KB008001">
    <property type="protein sequence ID" value="ELR16282.1"/>
    <property type="molecule type" value="Genomic_DNA"/>
</dbReference>
<reference evidence="1 2" key="1">
    <citation type="journal article" date="2013" name="Genome Biol.">
        <title>Genome of Acanthamoeba castellanii highlights extensive lateral gene transfer and early evolution of tyrosine kinase signaling.</title>
        <authorList>
            <person name="Clarke M."/>
            <person name="Lohan A.J."/>
            <person name="Liu B."/>
            <person name="Lagkouvardos I."/>
            <person name="Roy S."/>
            <person name="Zafar N."/>
            <person name="Bertelli C."/>
            <person name="Schilde C."/>
            <person name="Kianianmomeni A."/>
            <person name="Burglin T.R."/>
            <person name="Frech C."/>
            <person name="Turcotte B."/>
            <person name="Kopec K.O."/>
            <person name="Synnott J.M."/>
            <person name="Choo C."/>
            <person name="Paponov I."/>
            <person name="Finkler A."/>
            <person name="Soon Heng Tan C."/>
            <person name="Hutchins A.P."/>
            <person name="Weinmeier T."/>
            <person name="Rattei T."/>
            <person name="Chu J.S."/>
            <person name="Gimenez G."/>
            <person name="Irimia M."/>
            <person name="Rigden D.J."/>
            <person name="Fitzpatrick D.A."/>
            <person name="Lorenzo-Morales J."/>
            <person name="Bateman A."/>
            <person name="Chiu C.H."/>
            <person name="Tang P."/>
            <person name="Hegemann P."/>
            <person name="Fromm H."/>
            <person name="Raoult D."/>
            <person name="Greub G."/>
            <person name="Miranda-Saavedra D."/>
            <person name="Chen N."/>
            <person name="Nash P."/>
            <person name="Ginger M.L."/>
            <person name="Horn M."/>
            <person name="Schaap P."/>
            <person name="Caler L."/>
            <person name="Loftus B."/>
        </authorList>
    </citation>
    <scope>NUCLEOTIDE SEQUENCE [LARGE SCALE GENOMIC DNA]</scope>
    <source>
        <strain evidence="1 2">Neff</strain>
    </source>
</reference>
<evidence type="ECO:0000313" key="1">
    <source>
        <dbReference type="EMBL" id="ELR16282.1"/>
    </source>
</evidence>
<dbReference type="VEuPathDB" id="AmoebaDB:ACA1_202650"/>
<dbReference type="AlphaFoldDB" id="L8GTN2"/>
<dbReference type="KEGG" id="acan:ACA1_202650"/>
<dbReference type="Proteomes" id="UP000011083">
    <property type="component" value="Unassembled WGS sequence"/>
</dbReference>
<gene>
    <name evidence="1" type="ORF">ACA1_202650</name>
</gene>
<organism evidence="1 2">
    <name type="scientific">Acanthamoeba castellanii (strain ATCC 30010 / Neff)</name>
    <dbReference type="NCBI Taxonomy" id="1257118"/>
    <lineage>
        <taxon>Eukaryota</taxon>
        <taxon>Amoebozoa</taxon>
        <taxon>Discosea</taxon>
        <taxon>Longamoebia</taxon>
        <taxon>Centramoebida</taxon>
        <taxon>Acanthamoebidae</taxon>
        <taxon>Acanthamoeba</taxon>
    </lineage>
</organism>
<accession>L8GTN2</accession>
<protein>
    <submittedName>
        <fullName evidence="1">Uncharacterized protein</fullName>
    </submittedName>
</protein>
<dbReference type="GeneID" id="14917020"/>
<dbReference type="RefSeq" id="XP_004338295.1">
    <property type="nucleotide sequence ID" value="XM_004338247.1"/>
</dbReference>
<keyword evidence="2" id="KW-1185">Reference proteome</keyword>
<sequence>MSIKGIKLAFDVALEVDTVFLSTQDNHDLSTTGTMPPLVNHIVAPNKYPMFHVDKRWLPVSSLGRVKLGSLWSTGLRGAPHKGHPIVSVAVRLDNHLTYAFNLCDLTELNWKKSGLKIPEDDSMLVSFGRDCMRMAGENAAIMMSKINDVTLELAFQSHHTPEDWEVEIINLGENARIISECTCYIEYAT</sequence>
<proteinExistence type="predicted"/>
<evidence type="ECO:0000313" key="2">
    <source>
        <dbReference type="Proteomes" id="UP000011083"/>
    </source>
</evidence>
<name>L8GTN2_ACACF</name>